<dbReference type="InterPro" id="IPR029119">
    <property type="entry name" value="MutY_C"/>
</dbReference>
<dbReference type="Proteomes" id="UP000199759">
    <property type="component" value="Unassembled WGS sequence"/>
</dbReference>
<evidence type="ECO:0000256" key="11">
    <source>
        <dbReference type="ARBA" id="ARBA00036904"/>
    </source>
</evidence>
<comment type="similarity">
    <text evidence="2">Belongs to the Nudix hydrolase family.</text>
</comment>
<evidence type="ECO:0000313" key="21">
    <source>
        <dbReference type="Proteomes" id="UP000199759"/>
    </source>
</evidence>
<dbReference type="OrthoDB" id="9810648at2"/>
<keyword evidence="5 18" id="KW-0479">Metal-binding</keyword>
<feature type="binding site" evidence="17">
    <location>
        <begin position="40"/>
        <end position="43"/>
    </location>
    <ligand>
        <name>8-oxo-dGTP</name>
        <dbReference type="ChEBI" id="CHEBI:77896"/>
    </ligand>
</feature>
<dbReference type="PRINTS" id="PR00502">
    <property type="entry name" value="NUDIXFAMILY"/>
</dbReference>
<dbReference type="SUPFAM" id="SSF55811">
    <property type="entry name" value="Nudix"/>
    <property type="match status" value="1"/>
</dbReference>
<dbReference type="InterPro" id="IPR020476">
    <property type="entry name" value="Nudix_hydrolase"/>
</dbReference>
<evidence type="ECO:0000256" key="9">
    <source>
        <dbReference type="ARBA" id="ARBA00023204"/>
    </source>
</evidence>
<keyword evidence="4" id="KW-0235">DNA replication</keyword>
<evidence type="ECO:0000256" key="1">
    <source>
        <dbReference type="ARBA" id="ARBA00001946"/>
    </source>
</evidence>
<reference evidence="20 21" key="1">
    <citation type="submission" date="2016-10" db="EMBL/GenBank/DDBJ databases">
        <authorList>
            <person name="de Groot N.N."/>
        </authorList>
    </citation>
    <scope>NUCLEOTIDE SEQUENCE [LARGE SCALE GENOMIC DNA]</scope>
    <source>
        <strain evidence="20 21">DSM 16077</strain>
    </source>
</reference>
<gene>
    <name evidence="20" type="ORF">SAMN04488568_102226</name>
</gene>
<comment type="catalytic activity">
    <reaction evidence="10">
        <text>8-oxo-dGTP + H2O = 8-oxo-dGMP + diphosphate + H(+)</text>
        <dbReference type="Rhea" id="RHEA:31575"/>
        <dbReference type="ChEBI" id="CHEBI:15377"/>
        <dbReference type="ChEBI" id="CHEBI:15378"/>
        <dbReference type="ChEBI" id="CHEBI:33019"/>
        <dbReference type="ChEBI" id="CHEBI:63224"/>
        <dbReference type="ChEBI" id="CHEBI:77896"/>
        <dbReference type="EC" id="3.6.1.55"/>
    </reaction>
</comment>
<feature type="domain" description="Nudix hydrolase" evidence="19">
    <location>
        <begin position="7"/>
        <end position="136"/>
    </location>
</feature>
<comment type="cofactor">
    <cofactor evidence="1 18">
        <name>Mg(2+)</name>
        <dbReference type="ChEBI" id="CHEBI:18420"/>
    </cofactor>
</comment>
<name>A0A1G9N5R2_9PROT</name>
<dbReference type="CDD" id="cd03425">
    <property type="entry name" value="NUDIX_MutT_NudA_like"/>
    <property type="match status" value="1"/>
</dbReference>
<dbReference type="EC" id="3.6.1.55" evidence="12"/>
<feature type="binding site" evidence="18">
    <location>
        <position position="63"/>
    </location>
    <ligand>
        <name>Mg(2+)</name>
        <dbReference type="ChEBI" id="CHEBI:18420"/>
    </ligand>
</feature>
<dbReference type="GO" id="GO:0008413">
    <property type="term" value="F:8-oxo-7,8-dihydroguanosine triphosphate pyrophosphatase activity"/>
    <property type="evidence" value="ECO:0007669"/>
    <property type="project" value="InterPro"/>
</dbReference>
<accession>A0A1G9N5R2</accession>
<keyword evidence="7" id="KW-0378">Hydrolase</keyword>
<keyword evidence="21" id="KW-1185">Reference proteome</keyword>
<dbReference type="Gene3D" id="3.90.79.10">
    <property type="entry name" value="Nucleoside Triphosphate Pyrophosphohydrolase"/>
    <property type="match status" value="1"/>
</dbReference>
<evidence type="ECO:0000256" key="15">
    <source>
        <dbReference type="ARBA" id="ARBA00041979"/>
    </source>
</evidence>
<dbReference type="RefSeq" id="WP_091766461.1">
    <property type="nucleotide sequence ID" value="NZ_FNHG01000002.1"/>
</dbReference>
<evidence type="ECO:0000256" key="13">
    <source>
        <dbReference type="ARBA" id="ARBA00040794"/>
    </source>
</evidence>
<evidence type="ECO:0000256" key="17">
    <source>
        <dbReference type="PIRSR" id="PIRSR603561-1"/>
    </source>
</evidence>
<dbReference type="GO" id="GO:0006281">
    <property type="term" value="P:DNA repair"/>
    <property type="evidence" value="ECO:0007669"/>
    <property type="project" value="UniProtKB-KW"/>
</dbReference>
<keyword evidence="3" id="KW-0515">Mutator protein</keyword>
<dbReference type="PROSITE" id="PS51462">
    <property type="entry name" value="NUDIX"/>
    <property type="match status" value="1"/>
</dbReference>
<comment type="catalytic activity">
    <reaction evidence="11">
        <text>8-oxo-GTP + H2O = 8-oxo-GMP + diphosphate + H(+)</text>
        <dbReference type="Rhea" id="RHEA:67616"/>
        <dbReference type="ChEBI" id="CHEBI:15377"/>
        <dbReference type="ChEBI" id="CHEBI:15378"/>
        <dbReference type="ChEBI" id="CHEBI:33019"/>
        <dbReference type="ChEBI" id="CHEBI:143553"/>
        <dbReference type="ChEBI" id="CHEBI:145694"/>
    </reaction>
</comment>
<proteinExistence type="inferred from homology"/>
<protein>
    <recommendedName>
        <fullName evidence="13">8-oxo-dGTP diphosphatase</fullName>
        <ecNumber evidence="12">3.6.1.55</ecNumber>
    </recommendedName>
    <alternativeName>
        <fullName evidence="16">7,8-dihydro-8-oxoguanine-triphosphatase</fullName>
    </alternativeName>
    <alternativeName>
        <fullName evidence="15">Mutator protein MutT</fullName>
    </alternativeName>
    <alternativeName>
        <fullName evidence="14">dGTP pyrophosphohydrolase</fullName>
    </alternativeName>
</protein>
<feature type="binding site" evidence="17">
    <location>
        <position position="29"/>
    </location>
    <ligand>
        <name>8-oxo-dGTP</name>
        <dbReference type="ChEBI" id="CHEBI:77896"/>
    </ligand>
</feature>
<evidence type="ECO:0000256" key="5">
    <source>
        <dbReference type="ARBA" id="ARBA00022723"/>
    </source>
</evidence>
<evidence type="ECO:0000256" key="18">
    <source>
        <dbReference type="PIRSR" id="PIRSR603561-2"/>
    </source>
</evidence>
<dbReference type="FunFam" id="3.90.79.10:FF:000014">
    <property type="entry name" value="8-oxo-dGTP diphosphatase MutT"/>
    <property type="match status" value="1"/>
</dbReference>
<feature type="binding site" evidence="18">
    <location>
        <position position="43"/>
    </location>
    <ligand>
        <name>Mg(2+)</name>
        <dbReference type="ChEBI" id="CHEBI:18420"/>
    </ligand>
</feature>
<dbReference type="InterPro" id="IPR015797">
    <property type="entry name" value="NUDIX_hydrolase-like_dom_sf"/>
</dbReference>
<evidence type="ECO:0000256" key="12">
    <source>
        <dbReference type="ARBA" id="ARBA00038905"/>
    </source>
</evidence>
<evidence type="ECO:0000256" key="10">
    <source>
        <dbReference type="ARBA" id="ARBA00035861"/>
    </source>
</evidence>
<dbReference type="GO" id="GO:0035539">
    <property type="term" value="F:8-oxo-7,8-dihydrodeoxyguanosine triphosphate pyrophosphatase activity"/>
    <property type="evidence" value="ECO:0007669"/>
    <property type="project" value="UniProtKB-EC"/>
</dbReference>
<organism evidence="20 21">
    <name type="scientific">Maricaulis salignorans</name>
    <dbReference type="NCBI Taxonomy" id="144026"/>
    <lineage>
        <taxon>Bacteria</taxon>
        <taxon>Pseudomonadati</taxon>
        <taxon>Pseudomonadota</taxon>
        <taxon>Alphaproteobacteria</taxon>
        <taxon>Maricaulales</taxon>
        <taxon>Maricaulaceae</taxon>
        <taxon>Maricaulis</taxon>
    </lineage>
</organism>
<evidence type="ECO:0000256" key="16">
    <source>
        <dbReference type="ARBA" id="ARBA00042798"/>
    </source>
</evidence>
<dbReference type="AlphaFoldDB" id="A0A1G9N5R2"/>
<dbReference type="InterPro" id="IPR003561">
    <property type="entry name" value="Mutator_MutT"/>
</dbReference>
<dbReference type="InterPro" id="IPR047127">
    <property type="entry name" value="MutT-like"/>
</dbReference>
<dbReference type="STRING" id="144026.SAMN04488568_102226"/>
<dbReference type="InterPro" id="IPR000086">
    <property type="entry name" value="NUDIX_hydrolase_dom"/>
</dbReference>
<evidence type="ECO:0000256" key="7">
    <source>
        <dbReference type="ARBA" id="ARBA00022801"/>
    </source>
</evidence>
<evidence type="ECO:0000256" key="4">
    <source>
        <dbReference type="ARBA" id="ARBA00022705"/>
    </source>
</evidence>
<dbReference type="EMBL" id="FNHG01000002">
    <property type="protein sequence ID" value="SDL81733.1"/>
    <property type="molecule type" value="Genomic_DNA"/>
</dbReference>
<sequence>MDARGPKPVLYVAACALLDADGRILIARRPEGKPMAGLWEFPGGKIEPGETPEQAVVRELREELSVEPCERCLHPFAFVSHAYPDFHIVMPFFLCRTWDGFPQPNEGQELAWVRKEKLREYRMPAADLPLAAELRDRL</sequence>
<evidence type="ECO:0000313" key="20">
    <source>
        <dbReference type="EMBL" id="SDL81733.1"/>
    </source>
</evidence>
<dbReference type="GO" id="GO:0046872">
    <property type="term" value="F:metal ion binding"/>
    <property type="evidence" value="ECO:0007669"/>
    <property type="project" value="UniProtKB-KW"/>
</dbReference>
<evidence type="ECO:0000256" key="14">
    <source>
        <dbReference type="ARBA" id="ARBA00041592"/>
    </source>
</evidence>
<evidence type="ECO:0000259" key="19">
    <source>
        <dbReference type="PROSITE" id="PS51462"/>
    </source>
</evidence>
<evidence type="ECO:0000256" key="3">
    <source>
        <dbReference type="ARBA" id="ARBA00022457"/>
    </source>
</evidence>
<evidence type="ECO:0000256" key="6">
    <source>
        <dbReference type="ARBA" id="ARBA00022763"/>
    </source>
</evidence>
<keyword evidence="9" id="KW-0234">DNA repair</keyword>
<evidence type="ECO:0000256" key="8">
    <source>
        <dbReference type="ARBA" id="ARBA00022842"/>
    </source>
</evidence>
<evidence type="ECO:0000256" key="2">
    <source>
        <dbReference type="ARBA" id="ARBA00005582"/>
    </source>
</evidence>
<dbReference type="GO" id="GO:0006260">
    <property type="term" value="P:DNA replication"/>
    <property type="evidence" value="ECO:0007669"/>
    <property type="project" value="UniProtKB-KW"/>
</dbReference>
<dbReference type="GO" id="GO:0044715">
    <property type="term" value="F:8-oxo-dGDP phosphatase activity"/>
    <property type="evidence" value="ECO:0007669"/>
    <property type="project" value="TreeGrafter"/>
</dbReference>
<dbReference type="NCBIfam" id="TIGR00586">
    <property type="entry name" value="mutt"/>
    <property type="match status" value="1"/>
</dbReference>
<dbReference type="GO" id="GO:0044716">
    <property type="term" value="F:8-oxo-GDP phosphatase activity"/>
    <property type="evidence" value="ECO:0007669"/>
    <property type="project" value="TreeGrafter"/>
</dbReference>
<dbReference type="PANTHER" id="PTHR47707:SF1">
    <property type="entry name" value="NUDIX HYDROLASE FAMILY PROTEIN"/>
    <property type="match status" value="1"/>
</dbReference>
<dbReference type="PANTHER" id="PTHR47707">
    <property type="entry name" value="8-OXO-DGTP DIPHOSPHATASE"/>
    <property type="match status" value="1"/>
</dbReference>
<keyword evidence="8 18" id="KW-0460">Magnesium</keyword>
<dbReference type="Pfam" id="PF14815">
    <property type="entry name" value="NUDIX_4"/>
    <property type="match status" value="1"/>
</dbReference>
<keyword evidence="6" id="KW-0227">DNA damage</keyword>